<dbReference type="Proteomes" id="UP000192578">
    <property type="component" value="Unassembled WGS sequence"/>
</dbReference>
<dbReference type="Pfam" id="PF10609">
    <property type="entry name" value="ParA"/>
    <property type="match status" value="1"/>
</dbReference>
<evidence type="ECO:0000256" key="3">
    <source>
        <dbReference type="ARBA" id="ARBA00022485"/>
    </source>
</evidence>
<dbReference type="PANTHER" id="PTHR23264">
    <property type="entry name" value="NUCLEOTIDE-BINDING PROTEIN NBP35 YEAST -RELATED"/>
    <property type="match status" value="1"/>
</dbReference>
<keyword evidence="9 12" id="KW-0411">Iron-sulfur</keyword>
<keyword evidence="4 12" id="KW-0963">Cytoplasm</keyword>
<keyword evidence="3 12" id="KW-0004">4Fe-4S</keyword>
<evidence type="ECO:0000256" key="12">
    <source>
        <dbReference type="HAMAP-Rule" id="MF_03039"/>
    </source>
</evidence>
<keyword evidence="7 12" id="KW-0067">ATP-binding</keyword>
<organism evidence="13 14">
    <name type="scientific">Hypsibius exemplaris</name>
    <name type="common">Freshwater tardigrade</name>
    <dbReference type="NCBI Taxonomy" id="2072580"/>
    <lineage>
        <taxon>Eukaryota</taxon>
        <taxon>Metazoa</taxon>
        <taxon>Ecdysozoa</taxon>
        <taxon>Tardigrada</taxon>
        <taxon>Eutardigrada</taxon>
        <taxon>Parachela</taxon>
        <taxon>Hypsibioidea</taxon>
        <taxon>Hypsibiidae</taxon>
        <taxon>Hypsibius</taxon>
    </lineage>
</organism>
<dbReference type="GO" id="GO:0005930">
    <property type="term" value="C:axoneme"/>
    <property type="evidence" value="ECO:0007669"/>
    <property type="project" value="UniProtKB-SubCell"/>
</dbReference>
<comment type="function">
    <text evidence="10">Component of the cytosolic iron-sulfur (Fe/S) protein assembly (CIA) machinery. Required for maturation of extramitochondrial Fe-S proteins. The NUBP1-NUBP2 heterotetramer forms a Fe-S scaffold complex, mediating the de novo assembly of an Fe-S cluster and its transfer to target apoproteins. Negatively regulates cilium formation and structure.</text>
</comment>
<evidence type="ECO:0000256" key="8">
    <source>
        <dbReference type="ARBA" id="ARBA00023004"/>
    </source>
</evidence>
<dbReference type="GO" id="GO:0005829">
    <property type="term" value="C:cytosol"/>
    <property type="evidence" value="ECO:0007669"/>
    <property type="project" value="TreeGrafter"/>
</dbReference>
<dbReference type="InterPro" id="IPR027417">
    <property type="entry name" value="P-loop_NTPase"/>
</dbReference>
<comment type="subunit">
    <text evidence="11">Heterotetramer of 2 NUBP1 and 2 NUBP2 chains. Interacts with KIFC1. Interacts with NUBP1.</text>
</comment>
<feature type="binding site" evidence="12">
    <location>
        <position position="197"/>
    </location>
    <ligand>
        <name>[4Fe-4S] cluster</name>
        <dbReference type="ChEBI" id="CHEBI:49883"/>
        <note>ligand shared between dimeric partners</note>
    </ligand>
</feature>
<dbReference type="PROSITE" id="PS01215">
    <property type="entry name" value="MRP"/>
    <property type="match status" value="1"/>
</dbReference>
<dbReference type="InterPro" id="IPR033756">
    <property type="entry name" value="YlxH/NBP35"/>
</dbReference>
<evidence type="ECO:0000256" key="11">
    <source>
        <dbReference type="ARBA" id="ARBA00065349"/>
    </source>
</evidence>
<dbReference type="OrthoDB" id="1741334at2759"/>
<dbReference type="FunFam" id="3.40.50.300:FF:000796">
    <property type="entry name" value="Cytosolic Fe-S cluster assembly factor NUBP2"/>
    <property type="match status" value="1"/>
</dbReference>
<accession>A0A1W0X1V6</accession>
<dbReference type="CDD" id="cd02037">
    <property type="entry name" value="Mrp_NBP35"/>
    <property type="match status" value="1"/>
</dbReference>
<dbReference type="HAMAP" id="MF_02040">
    <property type="entry name" value="Mrp_NBP35"/>
    <property type="match status" value="1"/>
</dbReference>
<dbReference type="InterPro" id="IPR019591">
    <property type="entry name" value="Mrp/NBP35_ATP-bd"/>
</dbReference>
<dbReference type="GO" id="GO:0005634">
    <property type="term" value="C:nucleus"/>
    <property type="evidence" value="ECO:0007669"/>
    <property type="project" value="UniProtKB-ARBA"/>
</dbReference>
<keyword evidence="5 12" id="KW-0479">Metal-binding</keyword>
<reference evidence="14" key="1">
    <citation type="submission" date="2017-01" db="EMBL/GenBank/DDBJ databases">
        <title>Comparative genomics of anhydrobiosis in the tardigrade Hypsibius dujardini.</title>
        <authorList>
            <person name="Yoshida Y."/>
            <person name="Koutsovoulos G."/>
            <person name="Laetsch D."/>
            <person name="Stevens L."/>
            <person name="Kumar S."/>
            <person name="Horikawa D."/>
            <person name="Ishino K."/>
            <person name="Komine S."/>
            <person name="Tomita M."/>
            <person name="Blaxter M."/>
            <person name="Arakawa K."/>
        </authorList>
    </citation>
    <scope>NUCLEOTIDE SEQUENCE [LARGE SCALE GENOMIC DNA]</scope>
    <source>
        <strain evidence="14">Z151</strain>
    </source>
</reference>
<dbReference type="InterPro" id="IPR000808">
    <property type="entry name" value="Mrp-like_CS"/>
</dbReference>
<comment type="caution">
    <text evidence="13">The sequence shown here is derived from an EMBL/GenBank/DDBJ whole genome shotgun (WGS) entry which is preliminary data.</text>
</comment>
<comment type="similarity">
    <text evidence="12">Belongs to the Mrp/NBP35 ATP-binding proteins family. NUBP2/CFD1 subfamily.</text>
</comment>
<dbReference type="GO" id="GO:0016226">
    <property type="term" value="P:iron-sulfur cluster assembly"/>
    <property type="evidence" value="ECO:0007669"/>
    <property type="project" value="UniProtKB-UniRule"/>
</dbReference>
<dbReference type="GO" id="GO:0005814">
    <property type="term" value="C:centriole"/>
    <property type="evidence" value="ECO:0007669"/>
    <property type="project" value="UniProtKB-SubCell"/>
</dbReference>
<dbReference type="GO" id="GO:0051539">
    <property type="term" value="F:4 iron, 4 sulfur cluster binding"/>
    <property type="evidence" value="ECO:0007669"/>
    <property type="project" value="UniProtKB-UniRule"/>
</dbReference>
<proteinExistence type="inferred from homology"/>
<keyword evidence="8 12" id="KW-0408">Iron</keyword>
<gene>
    <name evidence="13" type="ORF">BV898_04669</name>
</gene>
<dbReference type="InterPro" id="IPR028600">
    <property type="entry name" value="NUBP2/Cfd1_eukaryotes"/>
</dbReference>
<evidence type="ECO:0000256" key="9">
    <source>
        <dbReference type="ARBA" id="ARBA00023014"/>
    </source>
</evidence>
<keyword evidence="6 12" id="KW-0547">Nucleotide-binding</keyword>
<evidence type="ECO:0000256" key="10">
    <source>
        <dbReference type="ARBA" id="ARBA00053368"/>
    </source>
</evidence>
<evidence type="ECO:0000256" key="1">
    <source>
        <dbReference type="ARBA" id="ARBA00004114"/>
    </source>
</evidence>
<evidence type="ECO:0000256" key="5">
    <source>
        <dbReference type="ARBA" id="ARBA00022723"/>
    </source>
</evidence>
<protein>
    <recommendedName>
        <fullName evidence="12">Cytosolic Fe-S cluster assembly factor NUBP2 homolog</fullName>
    </recommendedName>
</protein>
<evidence type="ECO:0000313" key="13">
    <source>
        <dbReference type="EMBL" id="OQV21465.1"/>
    </source>
</evidence>
<evidence type="ECO:0000313" key="14">
    <source>
        <dbReference type="Proteomes" id="UP000192578"/>
    </source>
</evidence>
<sequence>MDGSGDKISHLRQVKHIIVVLSGKGGVGKSTVTVELALTLRAAGKKVGILDIDLCGPSIPRMLGAGDQRVHQSSDGWVPIYPGNDKSVGLMSIGFLLSNPDEAVVWRGPKKNALIKQLLDDVYWDNIDYLLIDTPPGTSDEHITVVEALRDYNPDGSILVTTPQAVSTADVRREITFCRKAALPILGIIENMSGYVCPNCEECTNIFSSGGGKGLADEFGIPFLGCVPIDPELTKTLEQGQNFVEAFPNSKVARIFSDVVANVIRVCENQPTP</sequence>
<feature type="binding site" evidence="12">
    <location>
        <position position="200"/>
    </location>
    <ligand>
        <name>[4Fe-4S] cluster</name>
        <dbReference type="ChEBI" id="CHEBI:49883"/>
        <note>ligand shared between dimeric partners</note>
    </ligand>
</feature>
<comment type="subcellular location">
    <subcellularLocation>
        <location evidence="2">Cytoplasm</location>
        <location evidence="2">Cytoskeleton</location>
        <location evidence="2">Cilium axoneme</location>
    </subcellularLocation>
    <subcellularLocation>
        <location evidence="1">Cytoplasm</location>
        <location evidence="1">Cytoskeleton</location>
        <location evidence="1">Microtubule organizing center</location>
        <location evidence="1">Centrosome</location>
        <location evidence="1">Centriole</location>
    </subcellularLocation>
</comment>
<evidence type="ECO:0000256" key="6">
    <source>
        <dbReference type="ARBA" id="ARBA00022741"/>
    </source>
</evidence>
<evidence type="ECO:0000256" key="2">
    <source>
        <dbReference type="ARBA" id="ARBA00004430"/>
    </source>
</evidence>
<dbReference type="Gene3D" id="3.40.50.300">
    <property type="entry name" value="P-loop containing nucleotide triphosphate hydrolases"/>
    <property type="match status" value="1"/>
</dbReference>
<dbReference type="PANTHER" id="PTHR23264:SF19">
    <property type="entry name" value="CYTOSOLIC FE-S CLUSTER ASSEMBLY FACTOR NUBP2"/>
    <property type="match status" value="1"/>
</dbReference>
<dbReference type="AlphaFoldDB" id="A0A1W0X1V6"/>
<evidence type="ECO:0000256" key="4">
    <source>
        <dbReference type="ARBA" id="ARBA00022490"/>
    </source>
</evidence>
<keyword evidence="14" id="KW-1185">Reference proteome</keyword>
<comment type="cofactor">
    <cofactor evidence="12">
        <name>[4Fe-4S] cluster</name>
        <dbReference type="ChEBI" id="CHEBI:49883"/>
    </cofactor>
    <text evidence="12">Binds 4 [4Fe-4S] clusters per heterotetramer. Contains two stable clusters in the N-termini of NUBP1 and two labile, bridging clusters between subunits of the NUBP1-NUBP2 heterotetramer.</text>
</comment>
<name>A0A1W0X1V6_HYPEX</name>
<dbReference type="GO" id="GO:0005524">
    <property type="term" value="F:ATP binding"/>
    <property type="evidence" value="ECO:0007669"/>
    <property type="project" value="UniProtKB-KW"/>
</dbReference>
<evidence type="ECO:0000256" key="7">
    <source>
        <dbReference type="ARBA" id="ARBA00022840"/>
    </source>
</evidence>
<dbReference type="HAMAP" id="MF_03039">
    <property type="entry name" value="NUBP2"/>
    <property type="match status" value="1"/>
</dbReference>
<dbReference type="GO" id="GO:0140663">
    <property type="term" value="F:ATP-dependent FeS chaperone activity"/>
    <property type="evidence" value="ECO:0007669"/>
    <property type="project" value="InterPro"/>
</dbReference>
<feature type="binding site" evidence="12">
    <location>
        <begin position="23"/>
        <end position="30"/>
    </location>
    <ligand>
        <name>ATP</name>
        <dbReference type="ChEBI" id="CHEBI:30616"/>
    </ligand>
</feature>
<dbReference type="GO" id="GO:0046872">
    <property type="term" value="F:metal ion binding"/>
    <property type="evidence" value="ECO:0007669"/>
    <property type="project" value="UniProtKB-KW"/>
</dbReference>
<dbReference type="EMBL" id="MTYJ01000023">
    <property type="protein sequence ID" value="OQV21465.1"/>
    <property type="molecule type" value="Genomic_DNA"/>
</dbReference>
<dbReference type="SUPFAM" id="SSF52540">
    <property type="entry name" value="P-loop containing nucleoside triphosphate hydrolases"/>
    <property type="match status" value="1"/>
</dbReference>